<dbReference type="EMBL" id="JAUIZM010000008">
    <property type="protein sequence ID" value="KAK1367776.1"/>
    <property type="molecule type" value="Genomic_DNA"/>
</dbReference>
<evidence type="ECO:0000256" key="5">
    <source>
        <dbReference type="ARBA" id="ARBA00023136"/>
    </source>
</evidence>
<feature type="transmembrane region" description="Helical" evidence="8">
    <location>
        <begin position="340"/>
        <end position="363"/>
    </location>
</feature>
<evidence type="ECO:0000256" key="6">
    <source>
        <dbReference type="ARBA" id="ARBA00044504"/>
    </source>
</evidence>
<keyword evidence="10" id="KW-1185">Reference proteome</keyword>
<dbReference type="Proteomes" id="UP001237642">
    <property type="component" value="Unassembled WGS sequence"/>
</dbReference>
<dbReference type="Gene3D" id="1.20.1250.20">
    <property type="entry name" value="MFS general substrate transporter like domains"/>
    <property type="match status" value="1"/>
</dbReference>
<evidence type="ECO:0000313" key="9">
    <source>
        <dbReference type="EMBL" id="KAK1367776.1"/>
    </source>
</evidence>
<feature type="transmembrane region" description="Helical" evidence="8">
    <location>
        <begin position="509"/>
        <end position="530"/>
    </location>
</feature>
<dbReference type="PANTHER" id="PTHR11654">
    <property type="entry name" value="OLIGOPEPTIDE TRANSPORTER-RELATED"/>
    <property type="match status" value="1"/>
</dbReference>
<feature type="region of interest" description="Disordered" evidence="7">
    <location>
        <begin position="1"/>
        <end position="23"/>
    </location>
</feature>
<dbReference type="GO" id="GO:0022857">
    <property type="term" value="F:transmembrane transporter activity"/>
    <property type="evidence" value="ECO:0007669"/>
    <property type="project" value="InterPro"/>
</dbReference>
<feature type="transmembrane region" description="Helical" evidence="8">
    <location>
        <begin position="99"/>
        <end position="122"/>
    </location>
</feature>
<evidence type="ECO:0000256" key="4">
    <source>
        <dbReference type="ARBA" id="ARBA00022989"/>
    </source>
</evidence>
<feature type="transmembrane region" description="Helical" evidence="8">
    <location>
        <begin position="73"/>
        <end position="92"/>
    </location>
</feature>
<evidence type="ECO:0000313" key="10">
    <source>
        <dbReference type="Proteomes" id="UP001237642"/>
    </source>
</evidence>
<evidence type="ECO:0000256" key="1">
    <source>
        <dbReference type="ARBA" id="ARBA00004141"/>
    </source>
</evidence>
<reference evidence="9" key="1">
    <citation type="submission" date="2023-02" db="EMBL/GenBank/DDBJ databases">
        <title>Genome of toxic invasive species Heracleum sosnowskyi carries increased number of genes despite the absence of recent whole-genome duplications.</title>
        <authorList>
            <person name="Schelkunov M."/>
            <person name="Shtratnikova V."/>
            <person name="Makarenko M."/>
            <person name="Klepikova A."/>
            <person name="Omelchenko D."/>
            <person name="Novikova G."/>
            <person name="Obukhova E."/>
            <person name="Bogdanov V."/>
            <person name="Penin A."/>
            <person name="Logacheva M."/>
        </authorList>
    </citation>
    <scope>NUCLEOTIDE SEQUENCE</scope>
    <source>
        <strain evidence="9">Hsosn_3</strain>
        <tissue evidence="9">Leaf</tissue>
    </source>
</reference>
<gene>
    <name evidence="9" type="ORF">POM88_033868</name>
</gene>
<feature type="transmembrane region" description="Helical" evidence="8">
    <location>
        <begin position="142"/>
        <end position="164"/>
    </location>
</feature>
<dbReference type="AlphaFoldDB" id="A0AAD8HIC5"/>
<feature type="transmembrane region" description="Helical" evidence="8">
    <location>
        <begin position="387"/>
        <end position="407"/>
    </location>
</feature>
<feature type="transmembrane region" description="Helical" evidence="8">
    <location>
        <begin position="428"/>
        <end position="449"/>
    </location>
</feature>
<dbReference type="InterPro" id="IPR036259">
    <property type="entry name" value="MFS_trans_sf"/>
</dbReference>
<evidence type="ECO:0000256" key="8">
    <source>
        <dbReference type="SAM" id="Phobius"/>
    </source>
</evidence>
<evidence type="ECO:0000256" key="7">
    <source>
        <dbReference type="SAM" id="MobiDB-lite"/>
    </source>
</evidence>
<comment type="similarity">
    <text evidence="6">Belongs to the major facilitator superfamily. Phosphate:H(+) symporter (TC 2.A.1.9) family.</text>
</comment>
<keyword evidence="3 8" id="KW-0812">Transmembrane</keyword>
<evidence type="ECO:0000256" key="3">
    <source>
        <dbReference type="ARBA" id="ARBA00022692"/>
    </source>
</evidence>
<feature type="compositionally biased region" description="Basic and acidic residues" evidence="7">
    <location>
        <begin position="1"/>
        <end position="19"/>
    </location>
</feature>
<comment type="similarity">
    <text evidence="2">Belongs to the major facilitator superfamily. Proton-dependent oligopeptide transporter (POT/PTR) (TC 2.A.17) family.</text>
</comment>
<accession>A0AAD8HIC5</accession>
<dbReference type="InterPro" id="IPR000109">
    <property type="entry name" value="POT_fam"/>
</dbReference>
<protein>
    <submittedName>
        <fullName evidence="9">Peptide/nitrate transporter plant</fullName>
    </submittedName>
</protein>
<proteinExistence type="inferred from homology"/>
<dbReference type="Pfam" id="PF00854">
    <property type="entry name" value="PTR2"/>
    <property type="match status" value="1"/>
</dbReference>
<name>A0AAD8HIC5_9APIA</name>
<organism evidence="9 10">
    <name type="scientific">Heracleum sosnowskyi</name>
    <dbReference type="NCBI Taxonomy" id="360622"/>
    <lineage>
        <taxon>Eukaryota</taxon>
        <taxon>Viridiplantae</taxon>
        <taxon>Streptophyta</taxon>
        <taxon>Embryophyta</taxon>
        <taxon>Tracheophyta</taxon>
        <taxon>Spermatophyta</taxon>
        <taxon>Magnoliopsida</taxon>
        <taxon>eudicotyledons</taxon>
        <taxon>Gunneridae</taxon>
        <taxon>Pentapetalae</taxon>
        <taxon>asterids</taxon>
        <taxon>campanulids</taxon>
        <taxon>Apiales</taxon>
        <taxon>Apiaceae</taxon>
        <taxon>Apioideae</taxon>
        <taxon>apioid superclade</taxon>
        <taxon>Tordylieae</taxon>
        <taxon>Tordyliinae</taxon>
        <taxon>Heracleum</taxon>
    </lineage>
</organism>
<dbReference type="SUPFAM" id="SSF103473">
    <property type="entry name" value="MFS general substrate transporter"/>
    <property type="match status" value="1"/>
</dbReference>
<dbReference type="GO" id="GO:0016020">
    <property type="term" value="C:membrane"/>
    <property type="evidence" value="ECO:0007669"/>
    <property type="project" value="UniProtKB-SubCell"/>
</dbReference>
<feature type="transmembrane region" description="Helical" evidence="8">
    <location>
        <begin position="185"/>
        <end position="208"/>
    </location>
</feature>
<comment type="subcellular location">
    <subcellularLocation>
        <location evidence="1">Membrane</location>
        <topology evidence="1">Multi-pass membrane protein</topology>
    </subcellularLocation>
</comment>
<keyword evidence="5 8" id="KW-0472">Membrane</keyword>
<comment type="caution">
    <text evidence="9">The sequence shown here is derived from an EMBL/GenBank/DDBJ whole genome shotgun (WGS) entry which is preliminary data.</text>
</comment>
<keyword evidence="4 8" id="KW-1133">Transmembrane helix</keyword>
<evidence type="ECO:0000256" key="2">
    <source>
        <dbReference type="ARBA" id="ARBA00005982"/>
    </source>
</evidence>
<feature type="transmembrane region" description="Helical" evidence="8">
    <location>
        <begin position="307"/>
        <end position="328"/>
    </location>
</feature>
<sequence>MEEKEPLLDEAKMEEKEPLLESNKQKNSAGFKAMSCIIANASFEKAATFGLSANMILYLEKEYHMDLVTGTNIITLWTAASNFLPVLGAFLADSTVGRYPMIAFGSIVGILGTILLWLTTVIPQARPPLCGDSTTQCKSSTSFQVIFLCFTLGLISVGAGGIRSASMAFGADQFVKRYNKEEKHLGWQVGFGIPAVFMLFGAVSYFSASSSYVRSKDRSTFITSFFQVIIASYKNRNFTSATLHNIVYHRQKDSAFVVPSKKLRFLNNACIVRDRERYCNANGDIQDSWSLCTVDQVEESKAVLKVIPLWLTGVLMSVTVSQGGILIVQTMSMDRHITSNFEIPAASLGVFFCIFAMSTVVLYDRVFVPFASRIIGQPFYSTSKLKMGIGILLSILFMAVLAVIEYIRRGIAIRQGIADNPEVIVNMSALWLILPYCLIGIGEAINTVGQYEFFYSEFPKSMSSIASTLRDLSVSGGGLVATFMLNIIDQVTRRGGKPSWISSNINQGHYDYFYLVIAGMCVVNMLYYFLCSWAYGPCQSAAAMKVSREEDGICHGSYV</sequence>
<reference evidence="9" key="2">
    <citation type="submission" date="2023-05" db="EMBL/GenBank/DDBJ databases">
        <authorList>
            <person name="Schelkunov M.I."/>
        </authorList>
    </citation>
    <scope>NUCLEOTIDE SEQUENCE</scope>
    <source>
        <strain evidence="9">Hsosn_3</strain>
        <tissue evidence="9">Leaf</tissue>
    </source>
</reference>